<dbReference type="Pfam" id="PF01757">
    <property type="entry name" value="Acyl_transf_3"/>
    <property type="match status" value="1"/>
</dbReference>
<evidence type="ECO:0000256" key="7">
    <source>
        <dbReference type="ARBA" id="ARBA00023136"/>
    </source>
</evidence>
<feature type="transmembrane region" description="Helical" evidence="10">
    <location>
        <begin position="318"/>
        <end position="335"/>
    </location>
</feature>
<dbReference type="PANTHER" id="PTHR23028:SF53">
    <property type="entry name" value="ACYL_TRANSF_3 DOMAIN-CONTAINING PROTEIN"/>
    <property type="match status" value="1"/>
</dbReference>
<evidence type="ECO:0000256" key="2">
    <source>
        <dbReference type="ARBA" id="ARBA00007400"/>
    </source>
</evidence>
<evidence type="ECO:0000256" key="9">
    <source>
        <dbReference type="SAM" id="MobiDB-lite"/>
    </source>
</evidence>
<evidence type="ECO:0000256" key="5">
    <source>
        <dbReference type="ARBA" id="ARBA00022692"/>
    </source>
</evidence>
<name>A0ABS8YNT5_9BACL</name>
<comment type="caution">
    <text evidence="12">The sequence shown here is derived from an EMBL/GenBank/DDBJ whole genome shotgun (WGS) entry which is preliminary data.</text>
</comment>
<accession>A0ABS8YNT5</accession>
<sequence>MSVTMGRLDKLHSNRPQDVMKDKRRYMPGLDGLRALAVLAVIAYHFNWGVASGGLLGVGVFFVLSGYLITDLLMEERKRKGRINMKQFWLRRMRRLLPAMLLMLCILTAYLAIVDPGRLSSIRGDIWSSLTYTNNWYLIYHNVSYFESFGPPSPIGHLWSLAVEEQFYLIWPFLLMIVISTFAPTRGKLFLLILAGAAVSFALMVFLYEPGTDPSRVYYGTDTRAFGLLIGAALAIIYPSHKFSEPFSRKGNAWVNILGVVGLCIVMYMLTKTGKYDESLYRGGMVVLSVASALVIAAAASPFSAVGKLLAWKPLRWIGVRSYGIYLLHYPIIVLTGSADPNVSPNLILQLAQLMITVVLAALSYRFVEEPIRNGKTYHLRKEVRYMKKSKPIKHLFMLFSVVMIIFICVACARAGSENSIENSKQTESAPLNNSKSVSFNADSQVTKSTPKDESPSKSSVEVTAIGDSVLVGVAPYLKELIPGIDIDDKVSRQMSEAKDVVAQLDSKEKLGKIVIIELGTNGPFSSEKLEELLNTIGENRQIYLVNSRVPRDWQDSVNETLAKAAEERSNVTLIDWHSLSADKSEWFAKDGVHPQPEGAKAYASLIAKSIQSK</sequence>
<dbReference type="EMBL" id="JAJNBZ010000053">
    <property type="protein sequence ID" value="MCE5173471.1"/>
    <property type="molecule type" value="Genomic_DNA"/>
</dbReference>
<reference evidence="12 13" key="1">
    <citation type="submission" date="2021-11" db="EMBL/GenBank/DDBJ databases">
        <title>Draft genome sequence of Paenibacillus profundus YoMME, a new Gram-positive bacteria with exoelectrogenic properties.</title>
        <authorList>
            <person name="Hubenova Y."/>
            <person name="Hubenova E."/>
            <person name="Manasiev Y."/>
            <person name="Peykov S."/>
            <person name="Mitov M."/>
        </authorList>
    </citation>
    <scope>NUCLEOTIDE SEQUENCE [LARGE SCALE GENOMIC DNA]</scope>
    <source>
        <strain evidence="12 13">YoMME</strain>
    </source>
</reference>
<dbReference type="InterPro" id="IPR050879">
    <property type="entry name" value="Acyltransferase_3"/>
</dbReference>
<dbReference type="SUPFAM" id="SSF52266">
    <property type="entry name" value="SGNH hydrolase"/>
    <property type="match status" value="1"/>
</dbReference>
<keyword evidence="6 10" id="KW-1133">Transmembrane helix</keyword>
<evidence type="ECO:0000313" key="12">
    <source>
        <dbReference type="EMBL" id="MCE5173471.1"/>
    </source>
</evidence>
<feature type="domain" description="Acyltransferase 3" evidence="11">
    <location>
        <begin position="28"/>
        <end position="363"/>
    </location>
</feature>
<keyword evidence="4" id="KW-0808">Transferase</keyword>
<feature type="transmembrane region" description="Helical" evidence="10">
    <location>
        <begin position="223"/>
        <end position="241"/>
    </location>
</feature>
<dbReference type="PANTHER" id="PTHR23028">
    <property type="entry name" value="ACETYLTRANSFERASE"/>
    <property type="match status" value="1"/>
</dbReference>
<feature type="compositionally biased region" description="Polar residues" evidence="9">
    <location>
        <begin position="421"/>
        <end position="449"/>
    </location>
</feature>
<protein>
    <submittedName>
        <fullName evidence="12">Acetyltransferase</fullName>
    </submittedName>
</protein>
<keyword evidence="7 10" id="KW-0472">Membrane</keyword>
<evidence type="ECO:0000256" key="4">
    <source>
        <dbReference type="ARBA" id="ARBA00022679"/>
    </source>
</evidence>
<evidence type="ECO:0000259" key="11">
    <source>
        <dbReference type="Pfam" id="PF01757"/>
    </source>
</evidence>
<evidence type="ECO:0000256" key="3">
    <source>
        <dbReference type="ARBA" id="ARBA00022475"/>
    </source>
</evidence>
<evidence type="ECO:0000256" key="6">
    <source>
        <dbReference type="ARBA" id="ARBA00022989"/>
    </source>
</evidence>
<feature type="transmembrane region" description="Helical" evidence="10">
    <location>
        <begin position="396"/>
        <end position="416"/>
    </location>
</feature>
<feature type="region of interest" description="Disordered" evidence="9">
    <location>
        <begin position="421"/>
        <end position="461"/>
    </location>
</feature>
<evidence type="ECO:0000256" key="8">
    <source>
        <dbReference type="ARBA" id="ARBA00023315"/>
    </source>
</evidence>
<keyword evidence="8" id="KW-0012">Acyltransferase</keyword>
<dbReference type="Proteomes" id="UP001199916">
    <property type="component" value="Unassembled WGS sequence"/>
</dbReference>
<feature type="transmembrane region" description="Helical" evidence="10">
    <location>
        <begin position="283"/>
        <end position="306"/>
    </location>
</feature>
<feature type="transmembrane region" description="Helical" evidence="10">
    <location>
        <begin position="54"/>
        <end position="74"/>
    </location>
</feature>
<gene>
    <name evidence="12" type="ORF">LQV63_29985</name>
</gene>
<keyword evidence="3" id="KW-1003">Cell membrane</keyword>
<dbReference type="CDD" id="cd01840">
    <property type="entry name" value="SGNH_hydrolase_yrhL_like"/>
    <property type="match status" value="1"/>
</dbReference>
<feature type="transmembrane region" description="Helical" evidence="10">
    <location>
        <begin position="166"/>
        <end position="183"/>
    </location>
</feature>
<organism evidence="12 13">
    <name type="scientific">Paenibacillus profundus</name>
    <dbReference type="NCBI Taxonomy" id="1173085"/>
    <lineage>
        <taxon>Bacteria</taxon>
        <taxon>Bacillati</taxon>
        <taxon>Bacillota</taxon>
        <taxon>Bacilli</taxon>
        <taxon>Bacillales</taxon>
        <taxon>Paenibacillaceae</taxon>
        <taxon>Paenibacillus</taxon>
    </lineage>
</organism>
<dbReference type="InterPro" id="IPR002656">
    <property type="entry name" value="Acyl_transf_3_dom"/>
</dbReference>
<feature type="transmembrane region" description="Helical" evidence="10">
    <location>
        <begin position="253"/>
        <end position="271"/>
    </location>
</feature>
<dbReference type="InterPro" id="IPR036514">
    <property type="entry name" value="SGNH_hydro_sf"/>
</dbReference>
<evidence type="ECO:0000256" key="1">
    <source>
        <dbReference type="ARBA" id="ARBA00004651"/>
    </source>
</evidence>
<comment type="subcellular location">
    <subcellularLocation>
        <location evidence="1">Cell membrane</location>
        <topology evidence="1">Multi-pass membrane protein</topology>
    </subcellularLocation>
</comment>
<dbReference type="Gene3D" id="3.40.50.1110">
    <property type="entry name" value="SGNH hydrolase"/>
    <property type="match status" value="1"/>
</dbReference>
<feature type="transmembrane region" description="Helical" evidence="10">
    <location>
        <begin position="190"/>
        <end position="208"/>
    </location>
</feature>
<feature type="transmembrane region" description="Helical" evidence="10">
    <location>
        <begin position="347"/>
        <end position="368"/>
    </location>
</feature>
<keyword evidence="5 10" id="KW-0812">Transmembrane</keyword>
<feature type="transmembrane region" description="Helical" evidence="10">
    <location>
        <begin position="30"/>
        <end position="48"/>
    </location>
</feature>
<evidence type="ECO:0000256" key="10">
    <source>
        <dbReference type="SAM" id="Phobius"/>
    </source>
</evidence>
<proteinExistence type="inferred from homology"/>
<evidence type="ECO:0000313" key="13">
    <source>
        <dbReference type="Proteomes" id="UP001199916"/>
    </source>
</evidence>
<feature type="transmembrane region" description="Helical" evidence="10">
    <location>
        <begin position="95"/>
        <end position="113"/>
    </location>
</feature>
<keyword evidence="13" id="KW-1185">Reference proteome</keyword>
<comment type="similarity">
    <text evidence="2">Belongs to the acyltransferase 3 family.</text>
</comment>